<dbReference type="Proteomes" id="UP000010411">
    <property type="component" value="Unassembled WGS sequence"/>
</dbReference>
<evidence type="ECO:0000313" key="2">
    <source>
        <dbReference type="EMBL" id="EKX65378.1"/>
    </source>
</evidence>
<gene>
    <name evidence="2" type="ORF">STRIP9103_05505</name>
</gene>
<comment type="caution">
    <text evidence="2">The sequence shown here is derived from an EMBL/GenBank/DDBJ whole genome shotgun (WGS) entry which is preliminary data.</text>
</comment>
<accession>L1KYG7</accession>
<dbReference type="EMBL" id="AEJC01000293">
    <property type="protein sequence ID" value="EKX65378.1"/>
    <property type="molecule type" value="Genomic_DNA"/>
</dbReference>
<reference evidence="2 3" key="1">
    <citation type="submission" date="2012-11" db="EMBL/GenBank/DDBJ databases">
        <authorList>
            <person name="Huguet-Tapia J.C."/>
            <person name="Durkin A.S."/>
            <person name="Pettis G.S."/>
            <person name="Badger J.H."/>
        </authorList>
    </citation>
    <scope>NUCLEOTIDE SEQUENCE [LARGE SCALE GENOMIC DNA]</scope>
    <source>
        <strain evidence="2 3">91-03</strain>
    </source>
</reference>
<feature type="region of interest" description="Disordered" evidence="1">
    <location>
        <begin position="1"/>
        <end position="25"/>
    </location>
</feature>
<protein>
    <submittedName>
        <fullName evidence="2">Uncharacterized protein</fullName>
    </submittedName>
</protein>
<organism evidence="2 3">
    <name type="scientific">Streptomyces ipomoeae 91-03</name>
    <dbReference type="NCBI Taxonomy" id="698759"/>
    <lineage>
        <taxon>Bacteria</taxon>
        <taxon>Bacillati</taxon>
        <taxon>Actinomycetota</taxon>
        <taxon>Actinomycetes</taxon>
        <taxon>Kitasatosporales</taxon>
        <taxon>Streptomycetaceae</taxon>
        <taxon>Streptomyces</taxon>
    </lineage>
</organism>
<sequence length="59" mass="6327">MTHPLVRTVPSTRSSRAGVPSAPHPQGDVLYHALIGWYQATEATEATEAIASAAERRGR</sequence>
<dbReference type="AlphaFoldDB" id="L1KYG7"/>
<keyword evidence="3" id="KW-1185">Reference proteome</keyword>
<evidence type="ECO:0000256" key="1">
    <source>
        <dbReference type="SAM" id="MobiDB-lite"/>
    </source>
</evidence>
<name>L1KYG7_9ACTN</name>
<evidence type="ECO:0000313" key="3">
    <source>
        <dbReference type="Proteomes" id="UP000010411"/>
    </source>
</evidence>
<proteinExistence type="predicted"/>